<dbReference type="Gene3D" id="2.60.200.30">
    <property type="entry name" value="Probable inorganic polyphosphate/atp-NAD kinase, domain 2"/>
    <property type="match status" value="1"/>
</dbReference>
<dbReference type="InterPro" id="IPR017437">
    <property type="entry name" value="ATP-NAD_kinase_PpnK-typ_C"/>
</dbReference>
<evidence type="ECO:0000313" key="8">
    <source>
        <dbReference type="Proteomes" id="UP001281761"/>
    </source>
</evidence>
<feature type="region of interest" description="Disordered" evidence="6">
    <location>
        <begin position="134"/>
        <end position="153"/>
    </location>
</feature>
<keyword evidence="8" id="KW-1185">Reference proteome</keyword>
<dbReference type="HAMAP" id="MF_00361">
    <property type="entry name" value="NAD_kinase"/>
    <property type="match status" value="1"/>
</dbReference>
<feature type="region of interest" description="Disordered" evidence="6">
    <location>
        <begin position="520"/>
        <end position="545"/>
    </location>
</feature>
<reference evidence="7 8" key="1">
    <citation type="journal article" date="2022" name="bioRxiv">
        <title>Genomics of Preaxostyla Flagellates Illuminates Evolutionary Transitions and the Path Towards Mitochondrial Loss.</title>
        <authorList>
            <person name="Novak L.V.F."/>
            <person name="Treitli S.C."/>
            <person name="Pyrih J."/>
            <person name="Halakuc P."/>
            <person name="Pipaliya S.V."/>
            <person name="Vacek V."/>
            <person name="Brzon O."/>
            <person name="Soukal P."/>
            <person name="Eme L."/>
            <person name="Dacks J.B."/>
            <person name="Karnkowska A."/>
            <person name="Elias M."/>
            <person name="Hampl V."/>
        </authorList>
    </citation>
    <scope>NUCLEOTIDE SEQUENCE [LARGE SCALE GENOMIC DNA]</scope>
    <source>
        <strain evidence="7">NAU3</strain>
        <tissue evidence="7">Gut</tissue>
    </source>
</reference>
<evidence type="ECO:0000256" key="3">
    <source>
        <dbReference type="ARBA" id="ARBA00022777"/>
    </source>
</evidence>
<evidence type="ECO:0000256" key="2">
    <source>
        <dbReference type="ARBA" id="ARBA00022679"/>
    </source>
</evidence>
<keyword evidence="5" id="KW-0520">NAD</keyword>
<accession>A0ABQ9YM76</accession>
<evidence type="ECO:0000256" key="4">
    <source>
        <dbReference type="ARBA" id="ARBA00022857"/>
    </source>
</evidence>
<evidence type="ECO:0000256" key="1">
    <source>
        <dbReference type="ARBA" id="ARBA00010995"/>
    </source>
</evidence>
<name>A0ABQ9YM76_9EUKA</name>
<organism evidence="7 8">
    <name type="scientific">Blattamonas nauphoetae</name>
    <dbReference type="NCBI Taxonomy" id="2049346"/>
    <lineage>
        <taxon>Eukaryota</taxon>
        <taxon>Metamonada</taxon>
        <taxon>Preaxostyla</taxon>
        <taxon>Oxymonadida</taxon>
        <taxon>Blattamonas</taxon>
    </lineage>
</organism>
<dbReference type="InterPro" id="IPR016064">
    <property type="entry name" value="NAD/diacylglycerol_kinase_sf"/>
</dbReference>
<comment type="similarity">
    <text evidence="1">Belongs to the NAD kinase family.</text>
</comment>
<evidence type="ECO:0000256" key="5">
    <source>
        <dbReference type="ARBA" id="ARBA00023027"/>
    </source>
</evidence>
<dbReference type="EMBL" id="JARBJD010000001">
    <property type="protein sequence ID" value="KAK2964853.1"/>
    <property type="molecule type" value="Genomic_DNA"/>
</dbReference>
<dbReference type="InterPro" id="IPR002504">
    <property type="entry name" value="NADK"/>
</dbReference>
<keyword evidence="3 7" id="KW-0418">Kinase</keyword>
<keyword evidence="2 7" id="KW-0808">Transferase</keyword>
<dbReference type="Pfam" id="PF20143">
    <property type="entry name" value="NAD_kinase_C"/>
    <property type="match status" value="1"/>
</dbReference>
<dbReference type="GO" id="GO:0003951">
    <property type="term" value="F:NAD+ kinase activity"/>
    <property type="evidence" value="ECO:0007669"/>
    <property type="project" value="UniProtKB-EC"/>
</dbReference>
<dbReference type="InterPro" id="IPR017438">
    <property type="entry name" value="ATP-NAD_kinase_N"/>
</dbReference>
<proteinExistence type="inferred from homology"/>
<dbReference type="PANTHER" id="PTHR20275">
    <property type="entry name" value="NAD KINASE"/>
    <property type="match status" value="1"/>
</dbReference>
<feature type="compositionally biased region" description="Basic and acidic residues" evidence="6">
    <location>
        <begin position="522"/>
        <end position="545"/>
    </location>
</feature>
<dbReference type="Pfam" id="PF01513">
    <property type="entry name" value="NAD_kinase"/>
    <property type="match status" value="1"/>
</dbReference>
<dbReference type="Proteomes" id="UP001281761">
    <property type="component" value="Unassembled WGS sequence"/>
</dbReference>
<protein>
    <submittedName>
        <fullName evidence="7">NAD kinase</fullName>
        <ecNumber evidence="7">2.7.1.23</ecNumber>
    </submittedName>
</protein>
<sequence>MDFSPNLDEPLIPHGRIQLFASPDGQTLQGKWIRQPSNVLVYRKPGDPQIDSITDTIIEYLLSLDLHVFLEVPEFERFVSNNHVSPNIIAKTEMAEKHHSSPLPFSHPLASKTPLLLCNTPPSKLLSEIAQTPPRAFSTDPRIQPASSPPPSLKKGSLDWVIIHDPLNDLTINYTGNLARGGHAITAFDSSSVSALYNDHTHSSPTPPPKPEPHRFHVKPTVLNSSVSNFHLANIDCIIVIGGDGTLLRAAGLFSGVSPKDATQCPLILPFYAGSLGFMTSLPLSRAIRILQSIFEPPPTAGIRSCWRSPVFNLVQRDRLFVRIVETEPEHKLEAQHSTEIDLTLQIQRDQDDQSPLQDSADSKNVVLECHVMNDVMVSGIINSLCTMEIGINSGYNTTIQGSGLVVATATGSSGVSLSGGGPILHPGLPCILLTPLLGHTLSFRPLVLPSSSTISIGLSAHSRHQPVVTFDGRGICLLRQNARVEVRRSESAVLCVCEHDNTTEWLTALELCLGWNTTSGRGKEKEDEQDEKQSQDDPPKIPHH</sequence>
<keyword evidence="4" id="KW-0521">NADP</keyword>
<dbReference type="SUPFAM" id="SSF111331">
    <property type="entry name" value="NAD kinase/diacylglycerol kinase-like"/>
    <property type="match status" value="1"/>
</dbReference>
<dbReference type="EC" id="2.7.1.23" evidence="7"/>
<gene>
    <name evidence="7" type="ORF">BLNAU_153</name>
</gene>
<evidence type="ECO:0000256" key="6">
    <source>
        <dbReference type="SAM" id="MobiDB-lite"/>
    </source>
</evidence>
<dbReference type="PANTHER" id="PTHR20275:SF0">
    <property type="entry name" value="NAD KINASE"/>
    <property type="match status" value="1"/>
</dbReference>
<evidence type="ECO:0000313" key="7">
    <source>
        <dbReference type="EMBL" id="KAK2964853.1"/>
    </source>
</evidence>
<comment type="caution">
    <text evidence="7">The sequence shown here is derived from an EMBL/GenBank/DDBJ whole genome shotgun (WGS) entry which is preliminary data.</text>
</comment>
<dbReference type="Gene3D" id="3.40.50.10330">
    <property type="entry name" value="Probable inorganic polyphosphate/atp-NAD kinase, domain 1"/>
    <property type="match status" value="1"/>
</dbReference>